<dbReference type="EMBL" id="KQ978274">
    <property type="protein sequence ID" value="KYM95709.1"/>
    <property type="molecule type" value="Genomic_DNA"/>
</dbReference>
<dbReference type="STRING" id="456900.A0A151I9F9"/>
<evidence type="ECO:0000313" key="1">
    <source>
        <dbReference type="EMBL" id="KYM95709.1"/>
    </source>
</evidence>
<keyword evidence="2" id="KW-1185">Reference proteome</keyword>
<evidence type="ECO:0000313" key="2">
    <source>
        <dbReference type="Proteomes" id="UP000078542"/>
    </source>
</evidence>
<protein>
    <submittedName>
        <fullName evidence="1">Uncharacterized protein</fullName>
    </submittedName>
</protein>
<gene>
    <name evidence="1" type="ORF">ALC62_13615</name>
</gene>
<proteinExistence type="predicted"/>
<dbReference type="AlphaFoldDB" id="A0A151I9F9"/>
<feature type="non-terminal residue" evidence="1">
    <location>
        <position position="1"/>
    </location>
</feature>
<accession>A0A151I9F9</accession>
<name>A0A151I9F9_9HYME</name>
<dbReference type="Proteomes" id="UP000078542">
    <property type="component" value="Unassembled WGS sequence"/>
</dbReference>
<sequence>QESVKWLETNQEPWELVETHWKATTSIRLNDITKNSNTVSDIFTKWPILKHPLGWLLIDQDFKCLNLDAIENAINQWPTFFKDVQKVCSLEKKKILRVEEYIIFIIFLKADSKAIAQLCALSYMIPPKGRVRTKKGHWKPSMIEYEESFVVHVKAGPLVQMSSIRFEAKHKELKQTAKAVSSRRNPAYTLALKHQLQLNYRLFILNKGFEKRVEWGTILYESLTDIDLYIDFKSILPSVSFDNYKCISWIKVNGTFYKPDMVLNVNNSDCKFAKLKYIFKSDLNEILFIYKQLKVVQLNTHFYAHEIIELQSWGFIFQSKLTLYKPCNIHLSVDCKNYIPVVP</sequence>
<reference evidence="1 2" key="1">
    <citation type="submission" date="2016-03" db="EMBL/GenBank/DDBJ databases">
        <title>Cyphomyrmex costatus WGS genome.</title>
        <authorList>
            <person name="Nygaard S."/>
            <person name="Hu H."/>
            <person name="Boomsma J."/>
            <person name="Zhang G."/>
        </authorList>
    </citation>
    <scope>NUCLEOTIDE SEQUENCE [LARGE SCALE GENOMIC DNA]</scope>
    <source>
        <strain evidence="1">MS0001</strain>
        <tissue evidence="1">Whole body</tissue>
    </source>
</reference>
<organism evidence="1 2">
    <name type="scientific">Cyphomyrmex costatus</name>
    <dbReference type="NCBI Taxonomy" id="456900"/>
    <lineage>
        <taxon>Eukaryota</taxon>
        <taxon>Metazoa</taxon>
        <taxon>Ecdysozoa</taxon>
        <taxon>Arthropoda</taxon>
        <taxon>Hexapoda</taxon>
        <taxon>Insecta</taxon>
        <taxon>Pterygota</taxon>
        <taxon>Neoptera</taxon>
        <taxon>Endopterygota</taxon>
        <taxon>Hymenoptera</taxon>
        <taxon>Apocrita</taxon>
        <taxon>Aculeata</taxon>
        <taxon>Formicoidea</taxon>
        <taxon>Formicidae</taxon>
        <taxon>Myrmicinae</taxon>
        <taxon>Cyphomyrmex</taxon>
    </lineage>
</organism>